<dbReference type="AlphaFoldDB" id="A0A940DL52"/>
<feature type="chain" id="PRO_5036768480" evidence="1">
    <location>
        <begin position="22"/>
        <end position="90"/>
    </location>
</feature>
<dbReference type="EMBL" id="JADIMV010000128">
    <property type="protein sequence ID" value="MBO8440436.1"/>
    <property type="molecule type" value="Genomic_DNA"/>
</dbReference>
<evidence type="ECO:0000313" key="2">
    <source>
        <dbReference type="EMBL" id="MBO8440436.1"/>
    </source>
</evidence>
<organism evidence="2 3">
    <name type="scientific">Candidatus Aphodosoma intestinipullorum</name>
    <dbReference type="NCBI Taxonomy" id="2840674"/>
    <lineage>
        <taxon>Bacteria</taxon>
        <taxon>Pseudomonadati</taxon>
        <taxon>Bacteroidota</taxon>
        <taxon>Bacteroidia</taxon>
        <taxon>Bacteroidales</taxon>
        <taxon>Candidatus Aphodosoma</taxon>
    </lineage>
</organism>
<name>A0A940DL52_9BACT</name>
<comment type="caution">
    <text evidence="2">The sequence shown here is derived from an EMBL/GenBank/DDBJ whole genome shotgun (WGS) entry which is preliminary data.</text>
</comment>
<reference evidence="2" key="1">
    <citation type="submission" date="2020-10" db="EMBL/GenBank/DDBJ databases">
        <authorList>
            <person name="Gilroy R."/>
        </authorList>
    </citation>
    <scope>NUCLEOTIDE SEQUENCE</scope>
    <source>
        <strain evidence="2">3924</strain>
    </source>
</reference>
<evidence type="ECO:0000313" key="3">
    <source>
        <dbReference type="Proteomes" id="UP000712007"/>
    </source>
</evidence>
<accession>A0A940DL52</accession>
<gene>
    <name evidence="2" type="ORF">IAC51_07285</name>
</gene>
<evidence type="ECO:0000256" key="1">
    <source>
        <dbReference type="SAM" id="SignalP"/>
    </source>
</evidence>
<keyword evidence="1" id="KW-0732">Signal</keyword>
<dbReference type="Proteomes" id="UP000712007">
    <property type="component" value="Unassembled WGS sequence"/>
</dbReference>
<feature type="signal peptide" evidence="1">
    <location>
        <begin position="1"/>
        <end position="21"/>
    </location>
</feature>
<protein>
    <submittedName>
        <fullName evidence="2">Uncharacterized protein</fullName>
    </submittedName>
</protein>
<reference evidence="2" key="2">
    <citation type="journal article" date="2021" name="PeerJ">
        <title>Extensive microbial diversity within the chicken gut microbiome revealed by metagenomics and culture.</title>
        <authorList>
            <person name="Gilroy R."/>
            <person name="Ravi A."/>
            <person name="Getino M."/>
            <person name="Pursley I."/>
            <person name="Horton D.L."/>
            <person name="Alikhan N.F."/>
            <person name="Baker D."/>
            <person name="Gharbi K."/>
            <person name="Hall N."/>
            <person name="Watson M."/>
            <person name="Adriaenssens E.M."/>
            <person name="Foster-Nyarko E."/>
            <person name="Jarju S."/>
            <person name="Secka A."/>
            <person name="Antonio M."/>
            <person name="Oren A."/>
            <person name="Chaudhuri R.R."/>
            <person name="La Ragione R."/>
            <person name="Hildebrand F."/>
            <person name="Pallen M.J."/>
        </authorList>
    </citation>
    <scope>NUCLEOTIDE SEQUENCE</scope>
    <source>
        <strain evidence="2">3924</strain>
    </source>
</reference>
<proteinExistence type="predicted"/>
<sequence>MKRVSFLAALLLLISVLTARAEIRSGFCGAGPNSDGNIVEYGGNISGILTDDGVLTISGSGRMCDYELTYNDYGIMTKVNTHNFNLQNMK</sequence>